<organism evidence="1 2">
    <name type="scientific">Gossypium raimondii</name>
    <name type="common">Peruvian cotton</name>
    <name type="synonym">Gossypium klotzschianum subsp. raimondii</name>
    <dbReference type="NCBI Taxonomy" id="29730"/>
    <lineage>
        <taxon>Eukaryota</taxon>
        <taxon>Viridiplantae</taxon>
        <taxon>Streptophyta</taxon>
        <taxon>Embryophyta</taxon>
        <taxon>Tracheophyta</taxon>
        <taxon>Spermatophyta</taxon>
        <taxon>Magnoliopsida</taxon>
        <taxon>eudicotyledons</taxon>
        <taxon>Gunneridae</taxon>
        <taxon>Pentapetalae</taxon>
        <taxon>rosids</taxon>
        <taxon>malvids</taxon>
        <taxon>Malvales</taxon>
        <taxon>Malvaceae</taxon>
        <taxon>Malvoideae</taxon>
        <taxon>Gossypium</taxon>
    </lineage>
</organism>
<evidence type="ECO:0000313" key="1">
    <source>
        <dbReference type="EMBL" id="MBA0585430.1"/>
    </source>
</evidence>
<feature type="non-terminal residue" evidence="1">
    <location>
        <position position="26"/>
    </location>
</feature>
<dbReference type="AlphaFoldDB" id="A0A7J8P8T5"/>
<protein>
    <submittedName>
        <fullName evidence="1">Uncharacterized protein</fullName>
    </submittedName>
</protein>
<dbReference type="Proteomes" id="UP000593578">
    <property type="component" value="Unassembled WGS sequence"/>
</dbReference>
<proteinExistence type="predicted"/>
<reference evidence="1 2" key="1">
    <citation type="journal article" date="2019" name="Genome Biol. Evol.">
        <title>Insights into the evolution of the New World diploid cottons (Gossypium, subgenus Houzingenia) based on genome sequencing.</title>
        <authorList>
            <person name="Grover C.E."/>
            <person name="Arick M.A. 2nd"/>
            <person name="Thrash A."/>
            <person name="Conover J.L."/>
            <person name="Sanders W.S."/>
            <person name="Peterson D.G."/>
            <person name="Frelichowski J.E."/>
            <person name="Scheffler J.A."/>
            <person name="Scheffler B.E."/>
            <person name="Wendel J.F."/>
        </authorList>
    </citation>
    <scope>NUCLEOTIDE SEQUENCE [LARGE SCALE GENOMIC DNA]</scope>
    <source>
        <strain evidence="1">8</strain>
        <tissue evidence="1">Leaf</tissue>
    </source>
</reference>
<evidence type="ECO:0000313" key="2">
    <source>
        <dbReference type="Proteomes" id="UP000593578"/>
    </source>
</evidence>
<accession>A0A7J8P8T5</accession>
<comment type="caution">
    <text evidence="1">The sequence shown here is derived from an EMBL/GenBank/DDBJ whole genome shotgun (WGS) entry which is preliminary data.</text>
</comment>
<sequence length="26" mass="2856">MNNDGFLEEEFTLLDGNAVTEVIEGV</sequence>
<dbReference type="EMBL" id="JABEZZ010000005">
    <property type="protein sequence ID" value="MBA0585430.1"/>
    <property type="molecule type" value="Genomic_DNA"/>
</dbReference>
<gene>
    <name evidence="1" type="ORF">Gorai_016207</name>
</gene>
<name>A0A7J8P8T5_GOSRA</name>